<comment type="caution">
    <text evidence="6">The sequence shown here is derived from an EMBL/GenBank/DDBJ whole genome shotgun (WGS) entry which is preliminary data.</text>
</comment>
<dbReference type="InterPro" id="IPR000843">
    <property type="entry name" value="HTH_LacI"/>
</dbReference>
<dbReference type="PROSITE" id="PS50932">
    <property type="entry name" value="HTH_LACI_2"/>
    <property type="match status" value="1"/>
</dbReference>
<feature type="domain" description="HTH lacI-type" evidence="5">
    <location>
        <begin position="8"/>
        <end position="62"/>
    </location>
</feature>
<proteinExistence type="predicted"/>
<evidence type="ECO:0000256" key="4">
    <source>
        <dbReference type="SAM" id="MobiDB-lite"/>
    </source>
</evidence>
<dbReference type="Gene3D" id="3.40.50.2300">
    <property type="match status" value="2"/>
</dbReference>
<name>A0ABQ3WDA9_9ACTN</name>
<dbReference type="RefSeq" id="WP_204295543.1">
    <property type="nucleotide sequence ID" value="NZ_BAAAGQ010000003.1"/>
</dbReference>
<dbReference type="InterPro" id="IPR028082">
    <property type="entry name" value="Peripla_BP_I"/>
</dbReference>
<dbReference type="InterPro" id="IPR046335">
    <property type="entry name" value="LacI/GalR-like_sensor"/>
</dbReference>
<dbReference type="Gene3D" id="1.10.260.40">
    <property type="entry name" value="lambda repressor-like DNA-binding domains"/>
    <property type="match status" value="1"/>
</dbReference>
<dbReference type="PANTHER" id="PTHR30146">
    <property type="entry name" value="LACI-RELATED TRANSCRIPTIONAL REPRESSOR"/>
    <property type="match status" value="1"/>
</dbReference>
<dbReference type="CDD" id="cd01392">
    <property type="entry name" value="HTH_LacI"/>
    <property type="match status" value="1"/>
</dbReference>
<evidence type="ECO:0000259" key="5">
    <source>
        <dbReference type="PROSITE" id="PS50932"/>
    </source>
</evidence>
<keyword evidence="2" id="KW-0238">DNA-binding</keyword>
<dbReference type="SMART" id="SM00354">
    <property type="entry name" value="HTH_LACI"/>
    <property type="match status" value="1"/>
</dbReference>
<feature type="region of interest" description="Disordered" evidence="4">
    <location>
        <begin position="319"/>
        <end position="347"/>
    </location>
</feature>
<keyword evidence="1" id="KW-0805">Transcription regulation</keyword>
<keyword evidence="3" id="KW-0804">Transcription</keyword>
<dbReference type="PANTHER" id="PTHR30146:SF153">
    <property type="entry name" value="LACTOSE OPERON REPRESSOR"/>
    <property type="match status" value="1"/>
</dbReference>
<evidence type="ECO:0000313" key="6">
    <source>
        <dbReference type="EMBL" id="GID44992.1"/>
    </source>
</evidence>
<reference evidence="6" key="1">
    <citation type="submission" date="2021-01" db="EMBL/GenBank/DDBJ databases">
        <title>Whole genome shotgun sequence of Actinoplanes capillaceus NBRC 16408.</title>
        <authorList>
            <person name="Komaki H."/>
            <person name="Tamura T."/>
        </authorList>
    </citation>
    <scope>NUCLEOTIDE SEQUENCE [LARGE SCALE GENOMIC DNA]</scope>
    <source>
        <strain evidence="6">NBRC 16408</strain>
    </source>
</reference>
<dbReference type="SUPFAM" id="SSF53822">
    <property type="entry name" value="Periplasmic binding protein-like I"/>
    <property type="match status" value="1"/>
</dbReference>
<evidence type="ECO:0000256" key="1">
    <source>
        <dbReference type="ARBA" id="ARBA00023015"/>
    </source>
</evidence>
<sequence length="347" mass="35979">MPKPGPGLRLIDVAHRAGVSLATASRALAGREGVSEEVASRVRQVADELGYVANPFARTLAGGASTTVGLIVHQVDDPYFAEIAGGVIGLADERRLLVQICHSGRDPGHELRQIRHLIAQRAGIIIIAGSGYHDPRAEAEAEAVLAGYQRGGGRVAVIGRHALGADAVLPDNEAGGQAVTAHLLDLGHRRIAVAAGAPGLNTVIDRMAGVASALREHGLSPAGLPVVHTDFVREGGRTATERILAEHPSTTAIIALNDAMAMGVLAVLRERGIGVPSRMSVVGFDDVSVAADLAPSLTTVRLPMTDMGRMALELALEPAGARPRRRPTGHRLIVRDSTGPAPVTGPG</sequence>
<dbReference type="InterPro" id="IPR010982">
    <property type="entry name" value="Lambda_DNA-bd_dom_sf"/>
</dbReference>
<evidence type="ECO:0000256" key="3">
    <source>
        <dbReference type="ARBA" id="ARBA00023163"/>
    </source>
</evidence>
<evidence type="ECO:0000256" key="2">
    <source>
        <dbReference type="ARBA" id="ARBA00023125"/>
    </source>
</evidence>
<gene>
    <name evidence="6" type="primary">lacI_2</name>
    <name evidence="6" type="ORF">Aca07nite_22670</name>
</gene>
<organism evidence="6">
    <name type="scientific">Actinoplanes campanulatus</name>
    <dbReference type="NCBI Taxonomy" id="113559"/>
    <lineage>
        <taxon>Bacteria</taxon>
        <taxon>Bacillati</taxon>
        <taxon>Actinomycetota</taxon>
        <taxon>Actinomycetes</taxon>
        <taxon>Micromonosporales</taxon>
        <taxon>Micromonosporaceae</taxon>
        <taxon>Actinoplanes</taxon>
    </lineage>
</organism>
<accession>A0ABQ3WDA9</accession>
<protein>
    <submittedName>
        <fullName evidence="6">LacI family transcriptional regulator</fullName>
    </submittedName>
</protein>
<dbReference type="CDD" id="cd06267">
    <property type="entry name" value="PBP1_LacI_sugar_binding-like"/>
    <property type="match status" value="1"/>
</dbReference>
<dbReference type="SUPFAM" id="SSF47413">
    <property type="entry name" value="lambda repressor-like DNA-binding domains"/>
    <property type="match status" value="1"/>
</dbReference>
<dbReference type="Pfam" id="PF13377">
    <property type="entry name" value="Peripla_BP_3"/>
    <property type="match status" value="1"/>
</dbReference>
<dbReference type="EMBL" id="BOMF01000042">
    <property type="protein sequence ID" value="GID44992.1"/>
    <property type="molecule type" value="Genomic_DNA"/>
</dbReference>
<dbReference type="PROSITE" id="PS00356">
    <property type="entry name" value="HTH_LACI_1"/>
    <property type="match status" value="1"/>
</dbReference>
<dbReference type="Pfam" id="PF00356">
    <property type="entry name" value="LacI"/>
    <property type="match status" value="1"/>
</dbReference>